<reference evidence="2 3" key="1">
    <citation type="submission" date="2020-08" db="EMBL/GenBank/DDBJ databases">
        <title>Genomic Encyclopedia of Type Strains, Phase IV (KMG-IV): sequencing the most valuable type-strain genomes for metagenomic binning, comparative biology and taxonomic classification.</title>
        <authorList>
            <person name="Goeker M."/>
        </authorList>
    </citation>
    <scope>NUCLEOTIDE SEQUENCE [LARGE SCALE GENOMIC DNA]</scope>
    <source>
        <strain evidence="2 3">DSM 29854</strain>
    </source>
</reference>
<evidence type="ECO:0000256" key="1">
    <source>
        <dbReference type="SAM" id="SignalP"/>
    </source>
</evidence>
<dbReference type="AlphaFoldDB" id="A0A839GSG5"/>
<feature type="chain" id="PRO_5032972444" description="Nuclear transport factor 2 family protein" evidence="1">
    <location>
        <begin position="20"/>
        <end position="171"/>
    </location>
</feature>
<dbReference type="Proteomes" id="UP000563094">
    <property type="component" value="Unassembled WGS sequence"/>
</dbReference>
<sequence>MRSFLFLCGCLAVGLSAIAQPKKTAPASTADARAVEAAVVRFFDGMRANDSTLARSVLAPNARLLTVAAGKDGVVRTHETPLDRFMEMISKPQEKVLDERIWGVKVNIDGDLATLWCDYAFYVGDTFSHCGADAFLLYRGKDGWKIFSIADTRRKQNCDLKAAQAAKTKSN</sequence>
<feature type="signal peptide" evidence="1">
    <location>
        <begin position="1"/>
        <end position="19"/>
    </location>
</feature>
<keyword evidence="3" id="KW-1185">Reference proteome</keyword>
<accession>A0A839GSG5</accession>
<dbReference type="InterPro" id="IPR032710">
    <property type="entry name" value="NTF2-like_dom_sf"/>
</dbReference>
<dbReference type="RefSeq" id="WP_066833636.1">
    <property type="nucleotide sequence ID" value="NZ_JACJIQ010000005.1"/>
</dbReference>
<evidence type="ECO:0000313" key="2">
    <source>
        <dbReference type="EMBL" id="MBA9076761.1"/>
    </source>
</evidence>
<organism evidence="2 3">
    <name type="scientific">Rufibacter quisquiliarum</name>
    <dbReference type="NCBI Taxonomy" id="1549639"/>
    <lineage>
        <taxon>Bacteria</taxon>
        <taxon>Pseudomonadati</taxon>
        <taxon>Bacteroidota</taxon>
        <taxon>Cytophagia</taxon>
        <taxon>Cytophagales</taxon>
        <taxon>Hymenobacteraceae</taxon>
        <taxon>Rufibacter</taxon>
    </lineage>
</organism>
<protein>
    <recommendedName>
        <fullName evidence="4">Nuclear transport factor 2 family protein</fullName>
    </recommendedName>
</protein>
<comment type="caution">
    <text evidence="2">The sequence shown here is derived from an EMBL/GenBank/DDBJ whole genome shotgun (WGS) entry which is preliminary data.</text>
</comment>
<proteinExistence type="predicted"/>
<dbReference type="SUPFAM" id="SSF54427">
    <property type="entry name" value="NTF2-like"/>
    <property type="match status" value="1"/>
</dbReference>
<name>A0A839GSG5_9BACT</name>
<evidence type="ECO:0000313" key="3">
    <source>
        <dbReference type="Proteomes" id="UP000563094"/>
    </source>
</evidence>
<dbReference type="EMBL" id="JACJIQ010000005">
    <property type="protein sequence ID" value="MBA9076761.1"/>
    <property type="molecule type" value="Genomic_DNA"/>
</dbReference>
<dbReference type="InterPro" id="IPR039437">
    <property type="entry name" value="FrzH/put_lumazine-bd"/>
</dbReference>
<keyword evidence="1" id="KW-0732">Signal</keyword>
<dbReference type="Pfam" id="PF12893">
    <property type="entry name" value="Lumazine_bd_2"/>
    <property type="match status" value="1"/>
</dbReference>
<evidence type="ECO:0008006" key="4">
    <source>
        <dbReference type="Google" id="ProtNLM"/>
    </source>
</evidence>
<gene>
    <name evidence="2" type="ORF">FHS90_001469</name>
</gene>
<dbReference type="Gene3D" id="3.10.450.50">
    <property type="match status" value="1"/>
</dbReference>